<evidence type="ECO:0000259" key="7">
    <source>
        <dbReference type="PROSITE" id="PS51918"/>
    </source>
</evidence>
<dbReference type="InterPro" id="IPR013785">
    <property type="entry name" value="Aldolase_TIM"/>
</dbReference>
<evidence type="ECO:0000256" key="1">
    <source>
        <dbReference type="ARBA" id="ARBA00001966"/>
    </source>
</evidence>
<dbReference type="GO" id="GO:0016829">
    <property type="term" value="F:lyase activity"/>
    <property type="evidence" value="ECO:0007669"/>
    <property type="project" value="UniProtKB-KW"/>
</dbReference>
<dbReference type="PROSITE" id="PS51918">
    <property type="entry name" value="RADICAL_SAM"/>
    <property type="match status" value="1"/>
</dbReference>
<keyword evidence="9" id="KW-1185">Reference proteome</keyword>
<dbReference type="AlphaFoldDB" id="A0A1M6RWT6"/>
<evidence type="ECO:0000256" key="4">
    <source>
        <dbReference type="ARBA" id="ARBA00022723"/>
    </source>
</evidence>
<dbReference type="SUPFAM" id="SSF102114">
    <property type="entry name" value="Radical SAM enzymes"/>
    <property type="match status" value="1"/>
</dbReference>
<dbReference type="Pfam" id="PF04055">
    <property type="entry name" value="Radical_SAM"/>
    <property type="match status" value="1"/>
</dbReference>
<feature type="domain" description="Radical SAM core" evidence="7">
    <location>
        <begin position="12"/>
        <end position="231"/>
    </location>
</feature>
<dbReference type="SFLD" id="SFLDS00029">
    <property type="entry name" value="Radical_SAM"/>
    <property type="match status" value="1"/>
</dbReference>
<dbReference type="CDD" id="cd01335">
    <property type="entry name" value="Radical_SAM"/>
    <property type="match status" value="1"/>
</dbReference>
<dbReference type="GO" id="GO:0051539">
    <property type="term" value="F:4 iron, 4 sulfur cluster binding"/>
    <property type="evidence" value="ECO:0007669"/>
    <property type="project" value="UniProtKB-KW"/>
</dbReference>
<sequence length="231" mass="25736">MRIHGFQKTTLLDYPGHLAATIFFGGCNFLCPFCHNASLVLYPDSLPAIPKEEILDTLKKRKGILEGVCITGGEPTLEVGLTDFIKEIKALGLLVKLDTNGSNPLVLKELLLNGLVDYVAMDVKNSPDKYSATIGKSTIPLKNISESIKLLLMDKVDYEFRTTVTKELHTPSDFILIGEWIKGAKAYFLQSYKESEDVISPGFHSYSRKELNEIHLMLLPYASKVEIRGVD</sequence>
<dbReference type="RefSeq" id="WP_073275994.1">
    <property type="nucleotide sequence ID" value="NZ_FRAC01000011.1"/>
</dbReference>
<dbReference type="STRING" id="1121322.SAMN02745136_02317"/>
<dbReference type="PANTHER" id="PTHR30352:SF13">
    <property type="entry name" value="GLYCYL-RADICAL ENZYME ACTIVATING ENZYME YJJW-RELATED"/>
    <property type="match status" value="1"/>
</dbReference>
<dbReference type="GO" id="GO:0046872">
    <property type="term" value="F:metal ion binding"/>
    <property type="evidence" value="ECO:0007669"/>
    <property type="project" value="UniProtKB-KW"/>
</dbReference>
<organism evidence="8 9">
    <name type="scientific">Anaerocolumna jejuensis DSM 15929</name>
    <dbReference type="NCBI Taxonomy" id="1121322"/>
    <lineage>
        <taxon>Bacteria</taxon>
        <taxon>Bacillati</taxon>
        <taxon>Bacillota</taxon>
        <taxon>Clostridia</taxon>
        <taxon>Lachnospirales</taxon>
        <taxon>Lachnospiraceae</taxon>
        <taxon>Anaerocolumna</taxon>
    </lineage>
</organism>
<dbReference type="Gene3D" id="3.20.20.70">
    <property type="entry name" value="Aldolase class I"/>
    <property type="match status" value="1"/>
</dbReference>
<reference evidence="8 9" key="1">
    <citation type="submission" date="2016-11" db="EMBL/GenBank/DDBJ databases">
        <authorList>
            <person name="Jaros S."/>
            <person name="Januszkiewicz K."/>
            <person name="Wedrychowicz H."/>
        </authorList>
    </citation>
    <scope>NUCLEOTIDE SEQUENCE [LARGE SCALE GENOMIC DNA]</scope>
    <source>
        <strain evidence="8 9">DSM 15929</strain>
    </source>
</reference>
<dbReference type="PANTHER" id="PTHR30352">
    <property type="entry name" value="PYRUVATE FORMATE-LYASE-ACTIVATING ENZYME"/>
    <property type="match status" value="1"/>
</dbReference>
<protein>
    <submittedName>
        <fullName evidence="8">Pyruvate formate lyase activating enzyme</fullName>
    </submittedName>
</protein>
<comment type="cofactor">
    <cofactor evidence="1">
        <name>[4Fe-4S] cluster</name>
        <dbReference type="ChEBI" id="CHEBI:49883"/>
    </cofactor>
</comment>
<evidence type="ECO:0000256" key="3">
    <source>
        <dbReference type="ARBA" id="ARBA00022691"/>
    </source>
</evidence>
<evidence type="ECO:0000256" key="2">
    <source>
        <dbReference type="ARBA" id="ARBA00022485"/>
    </source>
</evidence>
<evidence type="ECO:0000256" key="5">
    <source>
        <dbReference type="ARBA" id="ARBA00023004"/>
    </source>
</evidence>
<evidence type="ECO:0000313" key="9">
    <source>
        <dbReference type="Proteomes" id="UP000184386"/>
    </source>
</evidence>
<dbReference type="OrthoDB" id="9782387at2"/>
<gene>
    <name evidence="8" type="ORF">SAMN02745136_02317</name>
</gene>
<keyword evidence="3" id="KW-0949">S-adenosyl-L-methionine</keyword>
<keyword evidence="6" id="KW-0411">Iron-sulfur</keyword>
<keyword evidence="2" id="KW-0004">4Fe-4S</keyword>
<keyword evidence="8" id="KW-0670">Pyruvate</keyword>
<proteinExistence type="predicted"/>
<keyword evidence="8" id="KW-0456">Lyase</keyword>
<dbReference type="NCBIfam" id="TIGR02495">
    <property type="entry name" value="NrdG2"/>
    <property type="match status" value="1"/>
</dbReference>
<dbReference type="SFLD" id="SFLDG01094">
    <property type="entry name" value="Uncharacterised_Radical_SAM_Su"/>
    <property type="match status" value="1"/>
</dbReference>
<evidence type="ECO:0000256" key="6">
    <source>
        <dbReference type="ARBA" id="ARBA00023014"/>
    </source>
</evidence>
<dbReference type="InterPro" id="IPR007197">
    <property type="entry name" value="rSAM"/>
</dbReference>
<dbReference type="PROSITE" id="PS51257">
    <property type="entry name" value="PROKAR_LIPOPROTEIN"/>
    <property type="match status" value="1"/>
</dbReference>
<dbReference type="InterPro" id="IPR012840">
    <property type="entry name" value="NrdG2"/>
</dbReference>
<accession>A0A1M6RWT6</accession>
<dbReference type="InterPro" id="IPR058240">
    <property type="entry name" value="rSAM_sf"/>
</dbReference>
<name>A0A1M6RWT6_9FIRM</name>
<dbReference type="Proteomes" id="UP000184386">
    <property type="component" value="Unassembled WGS sequence"/>
</dbReference>
<dbReference type="EMBL" id="FRAC01000011">
    <property type="protein sequence ID" value="SHK36769.1"/>
    <property type="molecule type" value="Genomic_DNA"/>
</dbReference>
<dbReference type="InterPro" id="IPR034457">
    <property type="entry name" value="Organic_radical-activating"/>
</dbReference>
<keyword evidence="5" id="KW-0408">Iron</keyword>
<keyword evidence="4" id="KW-0479">Metal-binding</keyword>
<evidence type="ECO:0000313" key="8">
    <source>
        <dbReference type="EMBL" id="SHK36769.1"/>
    </source>
</evidence>